<keyword evidence="1" id="KW-0472">Membrane</keyword>
<evidence type="ECO:0000259" key="2">
    <source>
        <dbReference type="PROSITE" id="PS50192"/>
    </source>
</evidence>
<evidence type="ECO:0000313" key="3">
    <source>
        <dbReference type="EMBL" id="KNE71107.1"/>
    </source>
</evidence>
<dbReference type="EMBL" id="GG745370">
    <property type="protein sequence ID" value="KNE71107.1"/>
    <property type="molecule type" value="Genomic_DNA"/>
</dbReference>
<evidence type="ECO:0000313" key="4">
    <source>
        <dbReference type="Proteomes" id="UP000054350"/>
    </source>
</evidence>
<sequence>MSTLAPPTAGWRADLAALTALADSTLLLAMDAETAASASIGVPAMPSAIVDRLRTQIQTVADRLLFSERQLNAAEASFALPATELRDWETNLLSVAARLEKIRDVTDDALTVPVPKIARVSLAEKRNELLGPAANAPSPSNSRAVAAGAADMSPAQLQLLQQEMIDDQDGQLDALAAVVGRQKLVALDMDGELDTQVRLLETFDEDLDQTESRLRRAQQGVANVLTKSSASSAWWLIAALVIILVLLIVIL</sequence>
<keyword evidence="1" id="KW-1133">Transmembrane helix</keyword>
<dbReference type="InterPro" id="IPR000727">
    <property type="entry name" value="T_SNARE_dom"/>
</dbReference>
<dbReference type="AlphaFoldDB" id="A0A0L0T8N5"/>
<feature type="transmembrane region" description="Helical" evidence="1">
    <location>
        <begin position="233"/>
        <end position="250"/>
    </location>
</feature>
<dbReference type="eggNOG" id="KOG3202">
    <property type="taxonomic scope" value="Eukaryota"/>
</dbReference>
<gene>
    <name evidence="3" type="ORF">AMAG_15781</name>
</gene>
<evidence type="ECO:0000256" key="1">
    <source>
        <dbReference type="SAM" id="Phobius"/>
    </source>
</evidence>
<dbReference type="OrthoDB" id="244190at2759"/>
<name>A0A0L0T8N5_ALLM3</name>
<dbReference type="Pfam" id="PF05739">
    <property type="entry name" value="SNARE"/>
    <property type="match status" value="1"/>
</dbReference>
<feature type="domain" description="T-SNARE coiled-coil homology" evidence="2">
    <location>
        <begin position="162"/>
        <end position="224"/>
    </location>
</feature>
<dbReference type="STRING" id="578462.A0A0L0T8N5"/>
<dbReference type="SMART" id="SM00397">
    <property type="entry name" value="t_SNARE"/>
    <property type="match status" value="1"/>
</dbReference>
<reference evidence="3 4" key="1">
    <citation type="submission" date="2009-11" db="EMBL/GenBank/DDBJ databases">
        <title>Annotation of Allomyces macrogynus ATCC 38327.</title>
        <authorList>
            <consortium name="The Broad Institute Genome Sequencing Platform"/>
            <person name="Russ C."/>
            <person name="Cuomo C."/>
            <person name="Burger G."/>
            <person name="Gray M.W."/>
            <person name="Holland P.W.H."/>
            <person name="King N."/>
            <person name="Lang F.B.F."/>
            <person name="Roger A.J."/>
            <person name="Ruiz-Trillo I."/>
            <person name="Young S.K."/>
            <person name="Zeng Q."/>
            <person name="Gargeya S."/>
            <person name="Fitzgerald M."/>
            <person name="Haas B."/>
            <person name="Abouelleil A."/>
            <person name="Alvarado L."/>
            <person name="Arachchi H.M."/>
            <person name="Berlin A."/>
            <person name="Chapman S.B."/>
            <person name="Gearin G."/>
            <person name="Goldberg J."/>
            <person name="Griggs A."/>
            <person name="Gujja S."/>
            <person name="Hansen M."/>
            <person name="Heiman D."/>
            <person name="Howarth C."/>
            <person name="Larimer J."/>
            <person name="Lui A."/>
            <person name="MacDonald P.J.P."/>
            <person name="McCowen C."/>
            <person name="Montmayeur A."/>
            <person name="Murphy C."/>
            <person name="Neiman D."/>
            <person name="Pearson M."/>
            <person name="Priest M."/>
            <person name="Roberts A."/>
            <person name="Saif S."/>
            <person name="Shea T."/>
            <person name="Sisk P."/>
            <person name="Stolte C."/>
            <person name="Sykes S."/>
            <person name="Wortman J."/>
            <person name="Nusbaum C."/>
            <person name="Birren B."/>
        </authorList>
    </citation>
    <scope>NUCLEOTIDE SEQUENCE [LARGE SCALE GENOMIC DNA]</scope>
    <source>
        <strain evidence="3 4">ATCC 38327</strain>
    </source>
</reference>
<keyword evidence="4" id="KW-1185">Reference proteome</keyword>
<dbReference type="VEuPathDB" id="FungiDB:AMAG_15781"/>
<dbReference type="CDD" id="cd15859">
    <property type="entry name" value="SNARE_SYN8"/>
    <property type="match status" value="1"/>
</dbReference>
<dbReference type="PROSITE" id="PS50192">
    <property type="entry name" value="T_SNARE"/>
    <property type="match status" value="1"/>
</dbReference>
<accession>A0A0L0T8N5</accession>
<dbReference type="Proteomes" id="UP000054350">
    <property type="component" value="Unassembled WGS sequence"/>
</dbReference>
<proteinExistence type="predicted"/>
<dbReference type="SUPFAM" id="SSF58038">
    <property type="entry name" value="SNARE fusion complex"/>
    <property type="match status" value="1"/>
</dbReference>
<keyword evidence="1" id="KW-0812">Transmembrane</keyword>
<organism evidence="3 4">
    <name type="scientific">Allomyces macrogynus (strain ATCC 38327)</name>
    <name type="common">Allomyces javanicus var. macrogynus</name>
    <dbReference type="NCBI Taxonomy" id="578462"/>
    <lineage>
        <taxon>Eukaryota</taxon>
        <taxon>Fungi</taxon>
        <taxon>Fungi incertae sedis</taxon>
        <taxon>Blastocladiomycota</taxon>
        <taxon>Blastocladiomycetes</taxon>
        <taxon>Blastocladiales</taxon>
        <taxon>Blastocladiaceae</taxon>
        <taxon>Allomyces</taxon>
    </lineage>
</organism>
<reference evidence="4" key="2">
    <citation type="submission" date="2009-11" db="EMBL/GenBank/DDBJ databases">
        <title>The Genome Sequence of Allomyces macrogynus strain ATCC 38327.</title>
        <authorList>
            <consortium name="The Broad Institute Genome Sequencing Platform"/>
            <person name="Russ C."/>
            <person name="Cuomo C."/>
            <person name="Shea T."/>
            <person name="Young S.K."/>
            <person name="Zeng Q."/>
            <person name="Koehrsen M."/>
            <person name="Haas B."/>
            <person name="Borodovsky M."/>
            <person name="Guigo R."/>
            <person name="Alvarado L."/>
            <person name="Berlin A."/>
            <person name="Borenstein D."/>
            <person name="Chen Z."/>
            <person name="Engels R."/>
            <person name="Freedman E."/>
            <person name="Gellesch M."/>
            <person name="Goldberg J."/>
            <person name="Griggs A."/>
            <person name="Gujja S."/>
            <person name="Heiman D."/>
            <person name="Hepburn T."/>
            <person name="Howarth C."/>
            <person name="Jen D."/>
            <person name="Larson L."/>
            <person name="Lewis B."/>
            <person name="Mehta T."/>
            <person name="Park D."/>
            <person name="Pearson M."/>
            <person name="Roberts A."/>
            <person name="Saif S."/>
            <person name="Shenoy N."/>
            <person name="Sisk P."/>
            <person name="Stolte C."/>
            <person name="Sykes S."/>
            <person name="Walk T."/>
            <person name="White J."/>
            <person name="Yandava C."/>
            <person name="Burger G."/>
            <person name="Gray M.W."/>
            <person name="Holland P.W.H."/>
            <person name="King N."/>
            <person name="Lang F.B.F."/>
            <person name="Roger A.J."/>
            <person name="Ruiz-Trillo I."/>
            <person name="Lander E."/>
            <person name="Nusbaum C."/>
        </authorList>
    </citation>
    <scope>NUCLEOTIDE SEQUENCE [LARGE SCALE GENOMIC DNA]</scope>
    <source>
        <strain evidence="4">ATCC 38327</strain>
    </source>
</reference>
<protein>
    <recommendedName>
        <fullName evidence="2">t-SNARE coiled-coil homology domain-containing protein</fullName>
    </recommendedName>
</protein>
<dbReference type="Gene3D" id="1.20.5.110">
    <property type="match status" value="1"/>
</dbReference>